<evidence type="ECO:0000313" key="3">
    <source>
        <dbReference type="Proteomes" id="UP000662111"/>
    </source>
</evidence>
<keyword evidence="3" id="KW-1185">Reference proteome</keyword>
<keyword evidence="1" id="KW-0472">Membrane</keyword>
<proteinExistence type="predicted"/>
<sequence>MRLTFRDLLATILVVAIGVPYVGYLLDGSVPFVQDARGMSAVGLVLGAAAFLVLRYGDPFDRYEKVTTAVAVGAFALGLVALFMAETTASEWLLAAFMASILIVWAMEIADHAGLVHHDAGAPAHV</sequence>
<feature type="transmembrane region" description="Helical" evidence="1">
    <location>
        <begin position="38"/>
        <end position="54"/>
    </location>
</feature>
<comment type="caution">
    <text evidence="2">The sequence shown here is derived from an EMBL/GenBank/DDBJ whole genome shotgun (WGS) entry which is preliminary data.</text>
</comment>
<protein>
    <recommendedName>
        <fullName evidence="4">SPW repeat-containing protein</fullName>
    </recommendedName>
</protein>
<dbReference type="EMBL" id="BMLB01000002">
    <property type="protein sequence ID" value="GGK62051.1"/>
    <property type="molecule type" value="Genomic_DNA"/>
</dbReference>
<evidence type="ECO:0000256" key="1">
    <source>
        <dbReference type="SAM" id="Phobius"/>
    </source>
</evidence>
<keyword evidence="1" id="KW-1133">Transmembrane helix</keyword>
<accession>A0ABQ2F8N7</accession>
<name>A0ABQ2F8N7_9MICO</name>
<organism evidence="2 3">
    <name type="scientific">Ornithinimicrobium pekingense</name>
    <dbReference type="NCBI Taxonomy" id="384677"/>
    <lineage>
        <taxon>Bacteria</taxon>
        <taxon>Bacillati</taxon>
        <taxon>Actinomycetota</taxon>
        <taxon>Actinomycetes</taxon>
        <taxon>Micrococcales</taxon>
        <taxon>Ornithinimicrobiaceae</taxon>
        <taxon>Ornithinimicrobium</taxon>
    </lineage>
</organism>
<gene>
    <name evidence="2" type="ORF">GCM10011509_08080</name>
</gene>
<evidence type="ECO:0000313" key="2">
    <source>
        <dbReference type="EMBL" id="GGK62051.1"/>
    </source>
</evidence>
<dbReference type="Proteomes" id="UP000662111">
    <property type="component" value="Unassembled WGS sequence"/>
</dbReference>
<feature type="transmembrane region" description="Helical" evidence="1">
    <location>
        <begin position="91"/>
        <end position="110"/>
    </location>
</feature>
<keyword evidence="1" id="KW-0812">Transmembrane</keyword>
<reference evidence="3" key="1">
    <citation type="journal article" date="2019" name="Int. J. Syst. Evol. Microbiol.">
        <title>The Global Catalogue of Microorganisms (GCM) 10K type strain sequencing project: providing services to taxonomists for standard genome sequencing and annotation.</title>
        <authorList>
            <consortium name="The Broad Institute Genomics Platform"/>
            <consortium name="The Broad Institute Genome Sequencing Center for Infectious Disease"/>
            <person name="Wu L."/>
            <person name="Ma J."/>
        </authorList>
    </citation>
    <scope>NUCLEOTIDE SEQUENCE [LARGE SCALE GENOMIC DNA]</scope>
    <source>
        <strain evidence="3">CGMCC 1.5362</strain>
    </source>
</reference>
<evidence type="ECO:0008006" key="4">
    <source>
        <dbReference type="Google" id="ProtNLM"/>
    </source>
</evidence>
<feature type="transmembrane region" description="Helical" evidence="1">
    <location>
        <begin position="7"/>
        <end position="26"/>
    </location>
</feature>
<feature type="transmembrane region" description="Helical" evidence="1">
    <location>
        <begin position="66"/>
        <end position="85"/>
    </location>
</feature>
<dbReference type="RefSeq" id="WP_022920683.1">
    <property type="nucleotide sequence ID" value="NZ_BMLB01000002.1"/>
</dbReference>